<dbReference type="AlphaFoldDB" id="A0A7U3YLH8"/>
<dbReference type="KEGG" id="dpr:Despr_1435"/>
<proteinExistence type="predicted"/>
<dbReference type="RefSeq" id="WP_015724134.1">
    <property type="nucleotide sequence ID" value="NC_014972.1"/>
</dbReference>
<evidence type="ECO:0000313" key="3">
    <source>
        <dbReference type="Proteomes" id="UP000006365"/>
    </source>
</evidence>
<protein>
    <submittedName>
        <fullName evidence="2">Uncharacterized protein</fullName>
    </submittedName>
</protein>
<dbReference type="Proteomes" id="UP000006365">
    <property type="component" value="Chromosome"/>
</dbReference>
<accession>A0A7U3YLH8</accession>
<gene>
    <name evidence="2" type="ordered locus">Despr_1435</name>
</gene>
<reference evidence="2 3" key="1">
    <citation type="journal article" date="2011" name="Stand. Genomic Sci.">
        <title>Complete genome sequence of Desulfobulbus propionicus type strain (1pr3).</title>
        <authorList>
            <person name="Pagani I."/>
            <person name="Lapidus A."/>
            <person name="Nolan M."/>
            <person name="Lucas S."/>
            <person name="Hammon N."/>
            <person name="Deshpande S."/>
            <person name="Cheng J.F."/>
            <person name="Chertkov O."/>
            <person name="Davenport K."/>
            <person name="Tapia R."/>
            <person name="Han C."/>
            <person name="Goodwin L."/>
            <person name="Pitluck S."/>
            <person name="Liolios K."/>
            <person name="Mavromatis K."/>
            <person name="Ivanova N."/>
            <person name="Mikhailova N."/>
            <person name="Pati A."/>
            <person name="Chen A."/>
            <person name="Palaniappan K."/>
            <person name="Land M."/>
            <person name="Hauser L."/>
            <person name="Chang Y.J."/>
            <person name="Jeffries C.D."/>
            <person name="Detter J.C."/>
            <person name="Brambilla E."/>
            <person name="Kannan K.P."/>
            <person name="Djao O.D."/>
            <person name="Rohde M."/>
            <person name="Pukall R."/>
            <person name="Spring S."/>
            <person name="Goker M."/>
            <person name="Sikorski J."/>
            <person name="Woyke T."/>
            <person name="Bristow J."/>
            <person name="Eisen J.A."/>
            <person name="Markowitz V."/>
            <person name="Hugenholtz P."/>
            <person name="Kyrpides N.C."/>
            <person name="Klenk H.P."/>
        </authorList>
    </citation>
    <scope>NUCLEOTIDE SEQUENCE [LARGE SCALE GENOMIC DNA]</scope>
    <source>
        <strain evidence="3">ATCC 33891 / DSM 2032 / 1pr3</strain>
    </source>
</reference>
<dbReference type="EMBL" id="CP002364">
    <property type="protein sequence ID" value="ADW17593.1"/>
    <property type="molecule type" value="Genomic_DNA"/>
</dbReference>
<evidence type="ECO:0000313" key="2">
    <source>
        <dbReference type="EMBL" id="ADW17593.1"/>
    </source>
</evidence>
<evidence type="ECO:0000256" key="1">
    <source>
        <dbReference type="SAM" id="MobiDB-lite"/>
    </source>
</evidence>
<feature type="region of interest" description="Disordered" evidence="1">
    <location>
        <begin position="22"/>
        <end position="47"/>
    </location>
</feature>
<sequence length="175" mass="19519">MQVGNAITPATIFFRNNTSVKATPFEPEQSPVLKEQDFPLQKAPDERSASDLRNLLSMPGINEYQSQLEKQGQMEQSMVISKGGQVVGAVGRNGGTMFQESSIQGLWQRANSNPAGFAQLLRQQGYEVETYRPGAGPRYAEVHEMIHHESYETLIARQSVEYCRELSIWSGCSAY</sequence>
<organism evidence="2 3">
    <name type="scientific">Desulfobulbus propionicus (strain ATCC 33891 / DSM 2032 / VKM B-1956 / 1pr3)</name>
    <dbReference type="NCBI Taxonomy" id="577650"/>
    <lineage>
        <taxon>Bacteria</taxon>
        <taxon>Pseudomonadati</taxon>
        <taxon>Thermodesulfobacteriota</taxon>
        <taxon>Desulfobulbia</taxon>
        <taxon>Desulfobulbales</taxon>
        <taxon>Desulfobulbaceae</taxon>
        <taxon>Desulfobulbus</taxon>
    </lineage>
</organism>
<keyword evidence="3" id="KW-1185">Reference proteome</keyword>
<name>A0A7U3YLH8_DESPD</name>